<reference evidence="1" key="1">
    <citation type="submission" date="2021-12" db="EMBL/GenBank/DDBJ databases">
        <authorList>
            <person name="Martin H S."/>
        </authorList>
    </citation>
    <scope>NUCLEOTIDE SEQUENCE</scope>
</reference>
<dbReference type="PANTHER" id="PTHR10779">
    <property type="entry name" value="DYNEIN LIGHT CHAIN ROADBLOCK"/>
    <property type="match status" value="1"/>
</dbReference>
<protein>
    <submittedName>
        <fullName evidence="1">Uncharacterized protein</fullName>
    </submittedName>
</protein>
<feature type="non-terminal residue" evidence="1">
    <location>
        <position position="200"/>
    </location>
</feature>
<evidence type="ECO:0000313" key="1">
    <source>
        <dbReference type="EMBL" id="CAH0717649.1"/>
    </source>
</evidence>
<gene>
    <name evidence="1" type="ORF">BINO364_LOCUS4235</name>
</gene>
<dbReference type="Proteomes" id="UP000838878">
    <property type="component" value="Chromosome 12"/>
</dbReference>
<dbReference type="AlphaFoldDB" id="A0A8J9UE14"/>
<dbReference type="SUPFAM" id="SSF103196">
    <property type="entry name" value="Roadblock/LC7 domain"/>
    <property type="match status" value="2"/>
</dbReference>
<evidence type="ECO:0000313" key="2">
    <source>
        <dbReference type="Proteomes" id="UP000838878"/>
    </source>
</evidence>
<keyword evidence="2" id="KW-1185">Reference proteome</keyword>
<dbReference type="OrthoDB" id="9985637at2759"/>
<sequence length="200" mass="22597">MSSSEKKNTRVHDIPREFDELTKNIISRIEHNPNVVGIMHLQNDQLQLYTVPEAMLQILSRHLPHLSLSFKLAIGDIDIFDKLLAYRIEANGIEIMVVPDKDFNACVVHKTAKKKRVKKINSVIKASHDEWLVKTTSSLNDVNPIVDRIMEDDSVEGVIMTNEEGVPILTSINLNGATNYSLALKRLGEMTRNSTKEIVI</sequence>
<proteinExistence type="predicted"/>
<dbReference type="EMBL" id="OV170232">
    <property type="protein sequence ID" value="CAH0717649.1"/>
    <property type="molecule type" value="Genomic_DNA"/>
</dbReference>
<name>A0A8J9UE14_9NEOP</name>
<accession>A0A8J9UE14</accession>
<dbReference type="Gene3D" id="3.30.450.30">
    <property type="entry name" value="Dynein light chain 2a, cytoplasmic"/>
    <property type="match status" value="2"/>
</dbReference>
<organism evidence="1 2">
    <name type="scientific">Brenthis ino</name>
    <name type="common">lesser marbled fritillary</name>
    <dbReference type="NCBI Taxonomy" id="405034"/>
    <lineage>
        <taxon>Eukaryota</taxon>
        <taxon>Metazoa</taxon>
        <taxon>Ecdysozoa</taxon>
        <taxon>Arthropoda</taxon>
        <taxon>Hexapoda</taxon>
        <taxon>Insecta</taxon>
        <taxon>Pterygota</taxon>
        <taxon>Neoptera</taxon>
        <taxon>Endopterygota</taxon>
        <taxon>Lepidoptera</taxon>
        <taxon>Glossata</taxon>
        <taxon>Ditrysia</taxon>
        <taxon>Papilionoidea</taxon>
        <taxon>Nymphalidae</taxon>
        <taxon>Heliconiinae</taxon>
        <taxon>Argynnini</taxon>
        <taxon>Brenthis</taxon>
    </lineage>
</organism>